<sequence>MVPDEVTDAGAYIQQLAESLTNGLASLDRDVASALTNWTGAAADAFGEGWNDAKDGTATVLTALAAMGELLGVASATVANLDISTATSLRSLDLPELNLDA</sequence>
<evidence type="ECO:0000313" key="1">
    <source>
        <dbReference type="EMBL" id="MFC6009463.1"/>
    </source>
</evidence>
<dbReference type="EMBL" id="JBHSQN010000001">
    <property type="protein sequence ID" value="MFC6009463.1"/>
    <property type="molecule type" value="Genomic_DNA"/>
</dbReference>
<organism evidence="1 2">
    <name type="scientific">Nocardia lasii</name>
    <dbReference type="NCBI Taxonomy" id="1616107"/>
    <lineage>
        <taxon>Bacteria</taxon>
        <taxon>Bacillati</taxon>
        <taxon>Actinomycetota</taxon>
        <taxon>Actinomycetes</taxon>
        <taxon>Mycobacteriales</taxon>
        <taxon>Nocardiaceae</taxon>
        <taxon>Nocardia</taxon>
    </lineage>
</organism>
<dbReference type="Proteomes" id="UP001596223">
    <property type="component" value="Unassembled WGS sequence"/>
</dbReference>
<dbReference type="Pfam" id="PF06013">
    <property type="entry name" value="WXG100"/>
    <property type="match status" value="1"/>
</dbReference>
<gene>
    <name evidence="1" type="ORF">ACFP3H_00205</name>
</gene>
<dbReference type="Gene3D" id="1.10.287.1060">
    <property type="entry name" value="ESAT-6-like"/>
    <property type="match status" value="1"/>
</dbReference>
<protein>
    <submittedName>
        <fullName evidence="1">WXG100 family type VII secretion target</fullName>
    </submittedName>
</protein>
<comment type="caution">
    <text evidence="1">The sequence shown here is derived from an EMBL/GenBank/DDBJ whole genome shotgun (WGS) entry which is preliminary data.</text>
</comment>
<dbReference type="InterPro" id="IPR036689">
    <property type="entry name" value="ESAT-6-like_sf"/>
</dbReference>
<dbReference type="RefSeq" id="WP_378597899.1">
    <property type="nucleotide sequence ID" value="NZ_JBHSQN010000001.1"/>
</dbReference>
<proteinExistence type="predicted"/>
<keyword evidence="2" id="KW-1185">Reference proteome</keyword>
<reference evidence="2" key="1">
    <citation type="journal article" date="2019" name="Int. J. Syst. Evol. Microbiol.">
        <title>The Global Catalogue of Microorganisms (GCM) 10K type strain sequencing project: providing services to taxonomists for standard genome sequencing and annotation.</title>
        <authorList>
            <consortium name="The Broad Institute Genomics Platform"/>
            <consortium name="The Broad Institute Genome Sequencing Center for Infectious Disease"/>
            <person name="Wu L."/>
            <person name="Ma J."/>
        </authorList>
    </citation>
    <scope>NUCLEOTIDE SEQUENCE [LARGE SCALE GENOMIC DNA]</scope>
    <source>
        <strain evidence="2">CCUG 36956</strain>
    </source>
</reference>
<name>A0ABW1JLA8_9NOCA</name>
<dbReference type="SUPFAM" id="SSF140453">
    <property type="entry name" value="EsxAB dimer-like"/>
    <property type="match status" value="1"/>
</dbReference>
<accession>A0ABW1JLA8</accession>
<dbReference type="InterPro" id="IPR010310">
    <property type="entry name" value="T7SS_ESAT-6-like"/>
</dbReference>
<evidence type="ECO:0000313" key="2">
    <source>
        <dbReference type="Proteomes" id="UP001596223"/>
    </source>
</evidence>